<evidence type="ECO:0000313" key="2">
    <source>
        <dbReference type="EMBL" id="CAP99161.1"/>
    </source>
</evidence>
<dbReference type="Pfam" id="PF00923">
    <property type="entry name" value="TAL_FSA"/>
    <property type="match status" value="1"/>
</dbReference>
<gene>
    <name evidence="2" type="ORF">Pc22g18730</name>
    <name evidence="2" type="ORF">PCH_Pc22g18730</name>
</gene>
<reference evidence="2 3" key="1">
    <citation type="journal article" date="2008" name="Nat. Biotechnol.">
        <title>Genome sequencing and analysis of the filamentous fungus Penicillium chrysogenum.</title>
        <authorList>
            <person name="van den Berg M.A."/>
            <person name="Albang R."/>
            <person name="Albermann K."/>
            <person name="Badger J.H."/>
            <person name="Daran J.-M."/>
            <person name="Driessen A.J.M."/>
            <person name="Garcia-Estrada C."/>
            <person name="Fedorova N.D."/>
            <person name="Harris D.M."/>
            <person name="Heijne W.H.M."/>
            <person name="Joardar V.S."/>
            <person name="Kiel J.A.K.W."/>
            <person name="Kovalchuk A."/>
            <person name="Martin J.F."/>
            <person name="Nierman W.C."/>
            <person name="Nijland J.G."/>
            <person name="Pronk J.T."/>
            <person name="Roubos J.A."/>
            <person name="van der Klei I.J."/>
            <person name="van Peij N.N.M.E."/>
            <person name="Veenhuis M."/>
            <person name="von Doehren H."/>
            <person name="Wagner C."/>
            <person name="Wortman J.R."/>
            <person name="Bovenberg R.A.L."/>
        </authorList>
    </citation>
    <scope>NUCLEOTIDE SEQUENCE [LARGE SCALE GENOMIC DNA]</scope>
    <source>
        <strain evidence="3">ATCC 28089 / DSM 1075 / NRRL 1951 / Wisconsin 54-1255</strain>
    </source>
</reference>
<sequence length="332" mass="36429">MPTVNLLEYLDSRTQVDIDTYSAEGCLTSASKEIGPFQDATGNQLEVQAEIVKPSRSAVLKRSLALAATIHPQFANLNLEELAVEVVLQMPNVKCTPQVYIKKRDVNLRTPGSHLICQIVDPDFDTSRLVTKIPTTWEGMQAARQLKQSGIKTLATTLFSMEQAVLAGEAGCISISPFVHELKTETYKGYKDSNPILSVCVQAQQFYRQNSLPTRVKACVTLSIDELIMLAGVDALTIAPAVLKELAAIERPQEELDSMSLFAINAKATEAVSYPSYIDSESQYRVEFAASEGGKAQFKTAQAIALFCDAQTAVELYVKSQLEDYSYTPITL</sequence>
<dbReference type="AlphaFoldDB" id="B6HV19"/>
<dbReference type="Gene3D" id="3.20.20.70">
    <property type="entry name" value="Aldolase class I"/>
    <property type="match status" value="1"/>
</dbReference>
<dbReference type="OrthoDB" id="1711136at2759"/>
<dbReference type="PANTHER" id="PTHR10683:SF34">
    <property type="entry name" value="TRANSALDOLASE"/>
    <property type="match status" value="1"/>
</dbReference>
<protein>
    <submittedName>
        <fullName evidence="2">Pc22g18730 protein</fullName>
    </submittedName>
</protein>
<organism evidence="2 3">
    <name type="scientific">Penicillium rubens (strain ATCC 28089 / DSM 1075 / NRRL 1951 / Wisconsin 54-1255)</name>
    <name type="common">Penicillium chrysogenum</name>
    <dbReference type="NCBI Taxonomy" id="500485"/>
    <lineage>
        <taxon>Eukaryota</taxon>
        <taxon>Fungi</taxon>
        <taxon>Dikarya</taxon>
        <taxon>Ascomycota</taxon>
        <taxon>Pezizomycotina</taxon>
        <taxon>Eurotiomycetes</taxon>
        <taxon>Eurotiomycetidae</taxon>
        <taxon>Eurotiales</taxon>
        <taxon>Aspergillaceae</taxon>
        <taxon>Penicillium</taxon>
        <taxon>Penicillium chrysogenum species complex</taxon>
    </lineage>
</organism>
<dbReference type="EMBL" id="AM920437">
    <property type="protein sequence ID" value="CAP99161.1"/>
    <property type="molecule type" value="Genomic_DNA"/>
</dbReference>
<evidence type="ECO:0000313" key="3">
    <source>
        <dbReference type="Proteomes" id="UP000000724"/>
    </source>
</evidence>
<dbReference type="SUPFAM" id="SSF51569">
    <property type="entry name" value="Aldolase"/>
    <property type="match status" value="1"/>
</dbReference>
<evidence type="ECO:0000256" key="1">
    <source>
        <dbReference type="ARBA" id="ARBA00023270"/>
    </source>
</evidence>
<dbReference type="OMA" id="SKEIGPF"/>
<dbReference type="GO" id="GO:0009052">
    <property type="term" value="P:pentose-phosphate shunt, non-oxidative branch"/>
    <property type="evidence" value="ECO:0007669"/>
    <property type="project" value="TreeGrafter"/>
</dbReference>
<dbReference type="InterPro" id="IPR001585">
    <property type="entry name" value="TAL/FSA"/>
</dbReference>
<dbReference type="STRING" id="500485.B6HV19"/>
<keyword evidence="3" id="KW-1185">Reference proteome</keyword>
<proteinExistence type="predicted"/>
<dbReference type="GO" id="GO:0005975">
    <property type="term" value="P:carbohydrate metabolic process"/>
    <property type="evidence" value="ECO:0007669"/>
    <property type="project" value="InterPro"/>
</dbReference>
<keyword evidence="1" id="KW-0704">Schiff base</keyword>
<dbReference type="VEuPathDB" id="FungiDB:PCH_Pc22g18730"/>
<dbReference type="PANTHER" id="PTHR10683">
    <property type="entry name" value="TRANSALDOLASE"/>
    <property type="match status" value="1"/>
</dbReference>
<name>B6HV19_PENRW</name>
<dbReference type="InterPro" id="IPR013785">
    <property type="entry name" value="Aldolase_TIM"/>
</dbReference>
<dbReference type="GO" id="GO:0004801">
    <property type="term" value="F:transaldolase activity"/>
    <property type="evidence" value="ECO:0007669"/>
    <property type="project" value="TreeGrafter"/>
</dbReference>
<dbReference type="BioCyc" id="PCHR:PC22G18730-MONOMER"/>
<dbReference type="eggNOG" id="KOG2772">
    <property type="taxonomic scope" value="Eukaryota"/>
</dbReference>
<dbReference type="HOGENOM" id="CLU_047470_1_0_1"/>
<accession>B6HV19</accession>
<dbReference type="Proteomes" id="UP000000724">
    <property type="component" value="Contig Pc00c22"/>
</dbReference>